<organism evidence="1 2">
    <name type="scientific">Pseudoduganella chitinolytica</name>
    <dbReference type="NCBI Taxonomy" id="34070"/>
    <lineage>
        <taxon>Bacteria</taxon>
        <taxon>Pseudomonadati</taxon>
        <taxon>Pseudomonadota</taxon>
        <taxon>Betaproteobacteria</taxon>
        <taxon>Burkholderiales</taxon>
        <taxon>Oxalobacteraceae</taxon>
        <taxon>Telluria group</taxon>
        <taxon>Pseudoduganella</taxon>
    </lineage>
</organism>
<protein>
    <submittedName>
        <fullName evidence="1">Uncharacterized protein</fullName>
    </submittedName>
</protein>
<dbReference type="EMBL" id="CP119083">
    <property type="protein sequence ID" value="WEF33167.1"/>
    <property type="molecule type" value="Genomic_DNA"/>
</dbReference>
<evidence type="ECO:0000313" key="2">
    <source>
        <dbReference type="Proteomes" id="UP001216510"/>
    </source>
</evidence>
<keyword evidence="2" id="KW-1185">Reference proteome</keyword>
<name>A0ABY8BB75_9BURK</name>
<dbReference type="Proteomes" id="UP001216510">
    <property type="component" value="Chromosome"/>
</dbReference>
<accession>A0ABY8BB75</accession>
<reference evidence="1 2" key="1">
    <citation type="submission" date="2023-02" db="EMBL/GenBank/DDBJ databases">
        <title>Gemone sequence of Telluria chitinolytica ACM 3522T.</title>
        <authorList>
            <person name="Frediansyah A."/>
            <person name="Miess H."/>
            <person name="Gross H."/>
        </authorList>
    </citation>
    <scope>NUCLEOTIDE SEQUENCE [LARGE SCALE GENOMIC DNA]</scope>
    <source>
        <strain evidence="1 2">ACM 3522</strain>
    </source>
</reference>
<gene>
    <name evidence="1" type="ORF">PX653_27905</name>
</gene>
<dbReference type="RefSeq" id="WP_277415878.1">
    <property type="nucleotide sequence ID" value="NZ_CP119083.1"/>
</dbReference>
<evidence type="ECO:0000313" key="1">
    <source>
        <dbReference type="EMBL" id="WEF33167.1"/>
    </source>
</evidence>
<sequence length="50" mass="5416">MQRVQQQRSPAQHERLHGRALAVAVAAQLGGEKRAGFAFEAIVAHGCIYS</sequence>
<proteinExistence type="predicted"/>